<dbReference type="RefSeq" id="WP_303729293.1">
    <property type="nucleotide sequence ID" value="NZ_DULP01000052.1"/>
</dbReference>
<sequence>MAWWRGREAKQIKSYSDTGKRINAVGDPADLPDDTVADRLRRTPNDGAICVGTEASRKALAGALPTDGGPQARRAGLLVLDQMWAGCGP</sequence>
<comment type="caution">
    <text evidence="1">The sequence shown here is derived from an EMBL/GenBank/DDBJ whole genome shotgun (WGS) entry which is preliminary data.</text>
</comment>
<organism evidence="1 2">
    <name type="scientific">Paracoccus solventivorans</name>
    <dbReference type="NCBI Taxonomy" id="53463"/>
    <lineage>
        <taxon>Bacteria</taxon>
        <taxon>Pseudomonadati</taxon>
        <taxon>Pseudomonadota</taxon>
        <taxon>Alphaproteobacteria</taxon>
        <taxon>Rhodobacterales</taxon>
        <taxon>Paracoccaceae</taxon>
        <taxon>Paracoccus</taxon>
    </lineage>
</organism>
<reference evidence="1 2" key="1">
    <citation type="journal article" date="2020" name="Biotechnol. Biofuels">
        <title>New insights from the biogas microbiome by comprehensive genome-resolved metagenomics of nearly 1600 species originating from multiple anaerobic digesters.</title>
        <authorList>
            <person name="Campanaro S."/>
            <person name="Treu L."/>
            <person name="Rodriguez-R L.M."/>
            <person name="Kovalovszki A."/>
            <person name="Ziels R.M."/>
            <person name="Maus I."/>
            <person name="Zhu X."/>
            <person name="Kougias P.G."/>
            <person name="Basile A."/>
            <person name="Luo G."/>
            <person name="Schluter A."/>
            <person name="Konstantinidis K.T."/>
            <person name="Angelidaki I."/>
        </authorList>
    </citation>
    <scope>NUCLEOTIDE SEQUENCE [LARGE SCALE GENOMIC DNA]</scope>
    <source>
        <strain evidence="1">AS04akNAM_125</strain>
    </source>
</reference>
<proteinExistence type="predicted"/>
<dbReference type="Proteomes" id="UP000580830">
    <property type="component" value="Unassembled WGS sequence"/>
</dbReference>
<dbReference type="EMBL" id="DULP01000052">
    <property type="protein sequence ID" value="HHW33167.1"/>
    <property type="molecule type" value="Genomic_DNA"/>
</dbReference>
<evidence type="ECO:0000313" key="2">
    <source>
        <dbReference type="Proteomes" id="UP000580830"/>
    </source>
</evidence>
<evidence type="ECO:0000313" key="1">
    <source>
        <dbReference type="EMBL" id="HHW33167.1"/>
    </source>
</evidence>
<protein>
    <submittedName>
        <fullName evidence="1">Uncharacterized protein</fullName>
    </submittedName>
</protein>
<name>A0A832QVF6_9RHOB</name>
<dbReference type="AlphaFoldDB" id="A0A832QVF6"/>
<accession>A0A832QVF6</accession>
<gene>
    <name evidence="1" type="ORF">GXX24_03365</name>
</gene>